<evidence type="ECO:0000313" key="2">
    <source>
        <dbReference type="EMBL" id="GER24889.1"/>
    </source>
</evidence>
<accession>A0A5A7NWK9</accession>
<protein>
    <submittedName>
        <fullName evidence="2">Protein FAR1-RELATED SEQUENCE 5</fullName>
    </submittedName>
</protein>
<reference evidence="3" key="1">
    <citation type="journal article" date="2019" name="Curr. Biol.">
        <title>Genome Sequence of Striga asiatica Provides Insight into the Evolution of Plant Parasitism.</title>
        <authorList>
            <person name="Yoshida S."/>
            <person name="Kim S."/>
            <person name="Wafula E.K."/>
            <person name="Tanskanen J."/>
            <person name="Kim Y.M."/>
            <person name="Honaas L."/>
            <person name="Yang Z."/>
            <person name="Spallek T."/>
            <person name="Conn C.E."/>
            <person name="Ichihashi Y."/>
            <person name="Cheong K."/>
            <person name="Cui S."/>
            <person name="Der J.P."/>
            <person name="Gundlach H."/>
            <person name="Jiao Y."/>
            <person name="Hori C."/>
            <person name="Ishida J.K."/>
            <person name="Kasahara H."/>
            <person name="Kiba T."/>
            <person name="Kim M.S."/>
            <person name="Koo N."/>
            <person name="Laohavisit A."/>
            <person name="Lee Y.H."/>
            <person name="Lumba S."/>
            <person name="McCourt P."/>
            <person name="Mortimer J.C."/>
            <person name="Mutuku J.M."/>
            <person name="Nomura T."/>
            <person name="Sasaki-Sekimoto Y."/>
            <person name="Seto Y."/>
            <person name="Wang Y."/>
            <person name="Wakatake T."/>
            <person name="Sakakibara H."/>
            <person name="Demura T."/>
            <person name="Yamaguchi S."/>
            <person name="Yoneyama K."/>
            <person name="Manabe R.I."/>
            <person name="Nelson D.C."/>
            <person name="Schulman A.H."/>
            <person name="Timko M.P."/>
            <person name="dePamphilis C.W."/>
            <person name="Choi D."/>
            <person name="Shirasu K."/>
        </authorList>
    </citation>
    <scope>NUCLEOTIDE SEQUENCE [LARGE SCALE GENOMIC DNA]</scope>
    <source>
        <strain evidence="3">cv. UVA1</strain>
    </source>
</reference>
<proteinExistence type="predicted"/>
<feature type="compositionally biased region" description="Basic and acidic residues" evidence="1">
    <location>
        <begin position="153"/>
        <end position="163"/>
    </location>
</feature>
<evidence type="ECO:0000313" key="3">
    <source>
        <dbReference type="Proteomes" id="UP000325081"/>
    </source>
</evidence>
<organism evidence="2 3">
    <name type="scientific">Striga asiatica</name>
    <name type="common">Asiatic witchweed</name>
    <name type="synonym">Buchnera asiatica</name>
    <dbReference type="NCBI Taxonomy" id="4170"/>
    <lineage>
        <taxon>Eukaryota</taxon>
        <taxon>Viridiplantae</taxon>
        <taxon>Streptophyta</taxon>
        <taxon>Embryophyta</taxon>
        <taxon>Tracheophyta</taxon>
        <taxon>Spermatophyta</taxon>
        <taxon>Magnoliopsida</taxon>
        <taxon>eudicotyledons</taxon>
        <taxon>Gunneridae</taxon>
        <taxon>Pentapetalae</taxon>
        <taxon>asterids</taxon>
        <taxon>lamiids</taxon>
        <taxon>Lamiales</taxon>
        <taxon>Orobanchaceae</taxon>
        <taxon>Buchnereae</taxon>
        <taxon>Striga</taxon>
    </lineage>
</organism>
<feature type="region of interest" description="Disordered" evidence="1">
    <location>
        <begin position="137"/>
        <end position="163"/>
    </location>
</feature>
<name>A0A5A7NWK9_STRAF</name>
<dbReference type="Proteomes" id="UP000325081">
    <property type="component" value="Unassembled WGS sequence"/>
</dbReference>
<evidence type="ECO:0000256" key="1">
    <source>
        <dbReference type="SAM" id="MobiDB-lite"/>
    </source>
</evidence>
<feature type="non-terminal residue" evidence="2">
    <location>
        <position position="163"/>
    </location>
</feature>
<dbReference type="EMBL" id="BKCP01000001">
    <property type="protein sequence ID" value="GER24889.1"/>
    <property type="molecule type" value="Genomic_DNA"/>
</dbReference>
<sequence length="163" mass="18593">MLVEDECLEGNEIVTRDVVELHDGLPNEDEEHVPVIGMKFENYDKVFEFYKKYDARVGFPVRKRTSRKDKEAMADKVANDDVRAGKLMEWIESVSHDLDSMNMDQRSEGKSDLHQSILVDSVNGGVDKILGLKISDPNHVKRKGAPRKLRQKGALEKISKKLK</sequence>
<dbReference type="AlphaFoldDB" id="A0A5A7NWK9"/>
<keyword evidence="3" id="KW-1185">Reference proteome</keyword>
<feature type="compositionally biased region" description="Basic residues" evidence="1">
    <location>
        <begin position="140"/>
        <end position="151"/>
    </location>
</feature>
<gene>
    <name evidence="2" type="ORF">STAS_00434</name>
</gene>
<comment type="caution">
    <text evidence="2">The sequence shown here is derived from an EMBL/GenBank/DDBJ whole genome shotgun (WGS) entry which is preliminary data.</text>
</comment>